<sequence length="402" mass="45809">MSENQRLGLSEEEVEAAEVLGVLKQSCRQKPQRSEDVSQGDQRSASELSTTPLNILDRVSNKIISNVVTFYDEINTNKRPLKSIGRLLDDDDDEHDDYDYNDDEFFTNKRQKLSQAIAKGKDNLKEYKLNMSIESKKRLVTCLHLLKLANKQLSDKVSCLQDLVEKEQVHPLHKQDGSAGTTAGAGEDDTSSDEDDDDEEFFDASEQVNASEQSIVVKMEVVGTVKKVYSLISKFTANSLPEPARSQVRESLLNLPTNWFDSVHSTSLPHHTSFHYANCQEQNVELQQQQQQLQRQQRQQQLLQQQQQKRNKDDGDTPPPSSSVTPNGKVLILAKESLEMVRNVMGVVDSTLGKAEEWVKQKQEVKEMIRERFLQQQQQYRQQQQRDGNCIKPSQDTAETKD</sequence>
<reference evidence="2" key="2">
    <citation type="submission" date="2020-01" db="EMBL/GenBank/DDBJ databases">
        <title>Population-level Yeast Reference Genomes.</title>
        <authorList>
            <person name="Yue J.-X."/>
        </authorList>
    </citation>
    <scope>NUCLEOTIDE SEQUENCE</scope>
    <source>
        <strain evidence="2">CBS432</strain>
    </source>
</reference>
<dbReference type="GO" id="GO:0005634">
    <property type="term" value="C:nucleus"/>
    <property type="evidence" value="ECO:0007669"/>
    <property type="project" value="TreeGrafter"/>
</dbReference>
<evidence type="ECO:0000256" key="1">
    <source>
        <dbReference type="SAM" id="MobiDB-lite"/>
    </source>
</evidence>
<dbReference type="AlphaFoldDB" id="A0A8B8US84"/>
<dbReference type="GeneID" id="54630958"/>
<dbReference type="RefSeq" id="XP_033766650.1">
    <property type="nucleotide sequence ID" value="XM_033910759.1"/>
</dbReference>
<feature type="region of interest" description="Disordered" evidence="1">
    <location>
        <begin position="170"/>
        <end position="201"/>
    </location>
</feature>
<reference evidence="2" key="1">
    <citation type="journal article" date="2017" name="Nat. Genet.">
        <title>Contrasting evolutionary genome dynamics between domesticated and wild yeasts.</title>
        <authorList>
            <person name="Yue J.X."/>
            <person name="Li J."/>
            <person name="Aigrain L."/>
            <person name="Hallin J."/>
            <person name="Persson K."/>
            <person name="Oliver K."/>
            <person name="Bergstrom A."/>
            <person name="Coupland P."/>
            <person name="Warringer J."/>
            <person name="Lagomarsino M.C."/>
            <person name="Fischer G."/>
            <person name="Durbin R."/>
            <person name="Liti G."/>
        </authorList>
    </citation>
    <scope>NUCLEOTIDE SEQUENCE</scope>
    <source>
        <strain evidence="2">CBS432</strain>
    </source>
</reference>
<dbReference type="GO" id="GO:0003714">
    <property type="term" value="F:transcription corepressor activity"/>
    <property type="evidence" value="ECO:0007669"/>
    <property type="project" value="InterPro"/>
</dbReference>
<protein>
    <submittedName>
        <fullName evidence="2">Transcriptional regulator OPI1</fullName>
    </submittedName>
</protein>
<feature type="compositionally biased region" description="Polar residues" evidence="1">
    <location>
        <begin position="392"/>
        <end position="402"/>
    </location>
</feature>
<evidence type="ECO:0000313" key="2">
    <source>
        <dbReference type="RefSeq" id="XP_033766650.1"/>
    </source>
</evidence>
<dbReference type="PANTHER" id="PTHR38406:SF1">
    <property type="entry name" value="TRANSCRIPTIONAL REPRESSOR OPI1"/>
    <property type="match status" value="1"/>
</dbReference>
<name>A0A8B8US84_SACPA</name>
<accession>A0A8B8US84</accession>
<dbReference type="KEGG" id="spao:SPAR_H00220"/>
<feature type="compositionally biased region" description="Acidic residues" evidence="1">
    <location>
        <begin position="186"/>
        <end position="201"/>
    </location>
</feature>
<dbReference type="GO" id="GO:0030968">
    <property type="term" value="P:endoplasmic reticulum unfolded protein response"/>
    <property type="evidence" value="ECO:0007669"/>
    <property type="project" value="TreeGrafter"/>
</dbReference>
<feature type="compositionally biased region" description="Low complexity" evidence="1">
    <location>
        <begin position="290"/>
        <end position="308"/>
    </location>
</feature>
<dbReference type="OrthoDB" id="2441642at2759"/>
<feature type="region of interest" description="Disordered" evidence="1">
    <location>
        <begin position="378"/>
        <end position="402"/>
    </location>
</feature>
<gene>
    <name evidence="2" type="primary">OPI1</name>
    <name evidence="2" type="ORF">SPAR_H00220</name>
</gene>
<organism evidence="2">
    <name type="scientific">Saccharomyces paradoxus</name>
    <name type="common">Yeast</name>
    <name type="synonym">Saccharomyces douglasii</name>
    <dbReference type="NCBI Taxonomy" id="27291"/>
    <lineage>
        <taxon>Eukaryota</taxon>
        <taxon>Fungi</taxon>
        <taxon>Dikarya</taxon>
        <taxon>Ascomycota</taxon>
        <taxon>Saccharomycotina</taxon>
        <taxon>Saccharomycetes</taxon>
        <taxon>Saccharomycetales</taxon>
        <taxon>Saccharomycetaceae</taxon>
        <taxon>Saccharomyces</taxon>
    </lineage>
</organism>
<dbReference type="GO" id="GO:0005783">
    <property type="term" value="C:endoplasmic reticulum"/>
    <property type="evidence" value="ECO:0007669"/>
    <property type="project" value="TreeGrafter"/>
</dbReference>
<reference evidence="2" key="4">
    <citation type="submission" date="2025-08" db="UniProtKB">
        <authorList>
            <consortium name="RefSeq"/>
        </authorList>
    </citation>
    <scope>IDENTIFICATION</scope>
    <source>
        <strain evidence="2">CBS432</strain>
    </source>
</reference>
<dbReference type="VEuPathDB" id="FungiDB:SPAR_H00220"/>
<dbReference type="GO" id="GO:0008654">
    <property type="term" value="P:phospholipid biosynthetic process"/>
    <property type="evidence" value="ECO:0007669"/>
    <property type="project" value="TreeGrafter"/>
</dbReference>
<dbReference type="InterPro" id="IPR013927">
    <property type="entry name" value="TF_Opi1_Ccg-8"/>
</dbReference>
<dbReference type="GO" id="GO:0006357">
    <property type="term" value="P:regulation of transcription by RNA polymerase II"/>
    <property type="evidence" value="ECO:0007669"/>
    <property type="project" value="TreeGrafter"/>
</dbReference>
<dbReference type="Pfam" id="PF08618">
    <property type="entry name" value="Opi1"/>
    <property type="match status" value="1"/>
</dbReference>
<reference evidence="2" key="3">
    <citation type="submission" date="2025-07" db="EMBL/GenBank/DDBJ databases">
        <authorList>
            <consortium name="NCBI Genome Project"/>
        </authorList>
    </citation>
    <scope>NUCLEOTIDE SEQUENCE</scope>
    <source>
        <strain evidence="2">CBS432</strain>
    </source>
</reference>
<proteinExistence type="predicted"/>
<feature type="region of interest" description="Disordered" evidence="1">
    <location>
        <begin position="290"/>
        <end position="328"/>
    </location>
</feature>
<dbReference type="PANTHER" id="PTHR38406">
    <property type="entry name" value="TRANSCRIPTIONAL REPRESSOR OPI1"/>
    <property type="match status" value="1"/>
</dbReference>
<feature type="region of interest" description="Disordered" evidence="1">
    <location>
        <begin position="24"/>
        <end position="49"/>
    </location>
</feature>
<feature type="compositionally biased region" description="Polar residues" evidence="1">
    <location>
        <begin position="37"/>
        <end position="49"/>
    </location>
</feature>